<evidence type="ECO:0000313" key="3">
    <source>
        <dbReference type="Proteomes" id="UP001367676"/>
    </source>
</evidence>
<organism evidence="2 3">
    <name type="scientific">Parthenolecanium corni</name>
    <dbReference type="NCBI Taxonomy" id="536013"/>
    <lineage>
        <taxon>Eukaryota</taxon>
        <taxon>Metazoa</taxon>
        <taxon>Ecdysozoa</taxon>
        <taxon>Arthropoda</taxon>
        <taxon>Hexapoda</taxon>
        <taxon>Insecta</taxon>
        <taxon>Pterygota</taxon>
        <taxon>Neoptera</taxon>
        <taxon>Paraneoptera</taxon>
        <taxon>Hemiptera</taxon>
        <taxon>Sternorrhyncha</taxon>
        <taxon>Coccoidea</taxon>
        <taxon>Coccidae</taxon>
        <taxon>Parthenolecanium</taxon>
    </lineage>
</organism>
<feature type="compositionally biased region" description="Gly residues" evidence="1">
    <location>
        <begin position="14"/>
        <end position="30"/>
    </location>
</feature>
<feature type="compositionally biased region" description="Basic residues" evidence="1">
    <location>
        <begin position="35"/>
        <end position="44"/>
    </location>
</feature>
<name>A0AAN9Y1P0_9HEMI</name>
<evidence type="ECO:0000256" key="1">
    <source>
        <dbReference type="SAM" id="MobiDB-lite"/>
    </source>
</evidence>
<accession>A0AAN9Y1P0</accession>
<evidence type="ECO:0000313" key="2">
    <source>
        <dbReference type="EMBL" id="KAK7582417.1"/>
    </source>
</evidence>
<dbReference type="EMBL" id="JBBCAQ010000033">
    <property type="protein sequence ID" value="KAK7582417.1"/>
    <property type="molecule type" value="Genomic_DNA"/>
</dbReference>
<reference evidence="2 3" key="1">
    <citation type="submission" date="2024-03" db="EMBL/GenBank/DDBJ databases">
        <title>Adaptation during the transition from Ophiocordyceps entomopathogen to insect associate is accompanied by gene loss and intensified selection.</title>
        <authorList>
            <person name="Ward C.M."/>
            <person name="Onetto C.A."/>
            <person name="Borneman A.R."/>
        </authorList>
    </citation>
    <scope>NUCLEOTIDE SEQUENCE [LARGE SCALE GENOMIC DNA]</scope>
    <source>
        <strain evidence="2">AWRI1</strain>
        <tissue evidence="2">Single Adult Female</tissue>
    </source>
</reference>
<keyword evidence="3" id="KW-1185">Reference proteome</keyword>
<feature type="region of interest" description="Disordered" evidence="1">
    <location>
        <begin position="1"/>
        <end position="97"/>
    </location>
</feature>
<sequence length="197" mass="21022">MLGKSQLALDRLTGHGGISSIGSGSTGGGSSPFSPHHHHHHHRNTTPTNSGPGSGGSGGMATHHQDFQPPYFPPPFPPTHHHQHHQSSTTTSPSAMDYLSDPYSQTLNSIQSAQVAAAHYNQLTVAAVSAGQRHDALRRADTADSIHVILFFIEDMNMGFAPEPLALLNPPTLPLDNLAPSCWKGSQGQWPIPVQNF</sequence>
<comment type="caution">
    <text evidence="2">The sequence shown here is derived from an EMBL/GenBank/DDBJ whole genome shotgun (WGS) entry which is preliminary data.</text>
</comment>
<dbReference type="AlphaFoldDB" id="A0AAN9Y1P0"/>
<gene>
    <name evidence="2" type="ORF">V9T40_013862</name>
</gene>
<proteinExistence type="predicted"/>
<protein>
    <submittedName>
        <fullName evidence="2">Uncharacterized protein</fullName>
    </submittedName>
</protein>
<dbReference type="Proteomes" id="UP001367676">
    <property type="component" value="Unassembled WGS sequence"/>
</dbReference>